<dbReference type="STRING" id="579748.TW81_02230"/>
<keyword evidence="2" id="KW-1185">Reference proteome</keyword>
<accession>A0A0F4NNZ1</accession>
<evidence type="ECO:0000313" key="1">
    <source>
        <dbReference type="EMBL" id="KJY84832.1"/>
    </source>
</evidence>
<dbReference type="PATRIC" id="fig|579748.3.peg.463"/>
<evidence type="ECO:0000313" key="2">
    <source>
        <dbReference type="Proteomes" id="UP000033673"/>
    </source>
</evidence>
<proteinExistence type="predicted"/>
<dbReference type="RefSeq" id="WP_045954099.1">
    <property type="nucleotide sequence ID" value="NZ_JXXV01000006.1"/>
</dbReference>
<dbReference type="OrthoDB" id="5851616at2"/>
<gene>
    <name evidence="1" type="ORF">TW81_02230</name>
</gene>
<dbReference type="EMBL" id="JXXV01000006">
    <property type="protein sequence ID" value="KJY84832.1"/>
    <property type="molecule type" value="Genomic_DNA"/>
</dbReference>
<dbReference type="AlphaFoldDB" id="A0A0F4NNZ1"/>
<comment type="caution">
    <text evidence="1">The sequence shown here is derived from an EMBL/GenBank/DDBJ whole genome shotgun (WGS) entry which is preliminary data.</text>
</comment>
<name>A0A0F4NNZ1_9VIBR</name>
<reference evidence="1 2" key="1">
    <citation type="journal article" date="2015" name="BMC Genomics">
        <title>Genome mining reveals unlocked bioactive potential of marine Gram-negative bacteria.</title>
        <authorList>
            <person name="Machado H."/>
            <person name="Sonnenschein E.C."/>
            <person name="Melchiorsen J."/>
            <person name="Gram L."/>
        </authorList>
    </citation>
    <scope>NUCLEOTIDE SEQUENCE [LARGE SCALE GENOMIC DNA]</scope>
    <source>
        <strain evidence="1 2">S2757</strain>
    </source>
</reference>
<sequence>MANDYFQKGAAIIPFTTAKAEDVIDEFSKVEAAFDKLPKPKDDGTGFVDPVNVGNATEAGHAVNKGQFDAVVGGVFVARDEAQQAASTATAKANQASTDATQVSNNAAQVATQSATVNAQHSEVGTKHADVVAKHGEVVTKHSDVVTKHGEVTTKHADVVTKHGEVNAARDTTIQTSTDFNKLNLGAKAAEPTLDNNGDPLIDGCWYYNTTNNNTYVRVGGLFVLAGGAYEATFPRLLHNTDMTNPVNQKGFDGNWTVLAVDDQGWDLWRKYDDNRMFQVVEDGSYVPNAHYILQADGVVIWQGKAPSSGHWGVAIPITADQIDLRMGEVVVPWHPEDPTEKSLKCQRQYHYRKGTYGVAARADISADSANEVFSGYSFPVEMRVTPSVDYVITNWTTSSGKAYGATKNGFTFHGICTTTSAANVNDITADATLKHVDVTDWTVI</sequence>
<protein>
    <submittedName>
        <fullName evidence="1">Uncharacterized protein</fullName>
    </submittedName>
</protein>
<dbReference type="Proteomes" id="UP000033673">
    <property type="component" value="Unassembled WGS sequence"/>
</dbReference>
<organism evidence="1 2">
    <name type="scientific">Vibrio galatheae</name>
    <dbReference type="NCBI Taxonomy" id="579748"/>
    <lineage>
        <taxon>Bacteria</taxon>
        <taxon>Pseudomonadati</taxon>
        <taxon>Pseudomonadota</taxon>
        <taxon>Gammaproteobacteria</taxon>
        <taxon>Vibrionales</taxon>
        <taxon>Vibrionaceae</taxon>
        <taxon>Vibrio</taxon>
    </lineage>
</organism>